<dbReference type="RefSeq" id="WP_143021345.1">
    <property type="nucleotide sequence ID" value="NZ_CP016353.1"/>
</dbReference>
<accession>A0A1G6M1W1</accession>
<dbReference type="Proteomes" id="UP000199494">
    <property type="component" value="Unassembled WGS sequence"/>
</dbReference>
<dbReference type="EMBL" id="FMZE01000002">
    <property type="protein sequence ID" value="SDC49523.1"/>
    <property type="molecule type" value="Genomic_DNA"/>
</dbReference>
<dbReference type="InterPro" id="IPR006311">
    <property type="entry name" value="TAT_signal"/>
</dbReference>
<protein>
    <submittedName>
        <fullName evidence="1">Uncharacterized protein</fullName>
    </submittedName>
</protein>
<dbReference type="OrthoDB" id="3554985at2"/>
<name>A0A1G6M1W1_9PSEU</name>
<sequence length="216" mass="21557">MRNRRMAAAVTGFLAMGAAVAIAAAPAAFAQQAITVTNPNGNNAVAAHTDRVDLRNVTSGVDFFCVTSGSVRASTANGSINSGSYTTPADVGDLNVTFNNCDGPLGPGTAVPNPGSQPYDLVITGTSGGTSTGYVGPVDVHVSMAGCDFDVVGHAPGRYNNANVLTMDPAVALPAGVAPLSPTSIVGCFGLVNPGDQLSYGAAYNVTNPASPIIIS</sequence>
<evidence type="ECO:0000313" key="1">
    <source>
        <dbReference type="EMBL" id="SDC49523.1"/>
    </source>
</evidence>
<keyword evidence="2" id="KW-1185">Reference proteome</keyword>
<gene>
    <name evidence="1" type="ORF">SAMN05421630_102318</name>
</gene>
<proteinExistence type="predicted"/>
<evidence type="ECO:0000313" key="2">
    <source>
        <dbReference type="Proteomes" id="UP000199494"/>
    </source>
</evidence>
<dbReference type="AlphaFoldDB" id="A0A1G6M1W1"/>
<reference evidence="1 2" key="1">
    <citation type="submission" date="2016-10" db="EMBL/GenBank/DDBJ databases">
        <authorList>
            <person name="de Groot N.N."/>
        </authorList>
    </citation>
    <scope>NUCLEOTIDE SEQUENCE [LARGE SCALE GENOMIC DNA]</scope>
    <source>
        <strain evidence="1 2">CGMCC 4.5506</strain>
    </source>
</reference>
<dbReference type="PROSITE" id="PS51318">
    <property type="entry name" value="TAT"/>
    <property type="match status" value="1"/>
</dbReference>
<organism evidence="1 2">
    <name type="scientific">Prauserella marina</name>
    <dbReference type="NCBI Taxonomy" id="530584"/>
    <lineage>
        <taxon>Bacteria</taxon>
        <taxon>Bacillati</taxon>
        <taxon>Actinomycetota</taxon>
        <taxon>Actinomycetes</taxon>
        <taxon>Pseudonocardiales</taxon>
        <taxon>Pseudonocardiaceae</taxon>
        <taxon>Prauserella</taxon>
    </lineage>
</organism>